<dbReference type="Pfam" id="PF13546">
    <property type="entry name" value="DDE_5"/>
    <property type="match status" value="1"/>
</dbReference>
<dbReference type="InterPro" id="IPR039365">
    <property type="entry name" value="IS701-like"/>
</dbReference>
<feature type="domain" description="Transposase IS701-like DDE" evidence="2">
    <location>
        <begin position="19"/>
        <end position="292"/>
    </location>
</feature>
<feature type="region of interest" description="Disordered" evidence="1">
    <location>
        <begin position="407"/>
        <end position="432"/>
    </location>
</feature>
<dbReference type="PANTHER" id="PTHR33627:SF1">
    <property type="entry name" value="TRANSPOSASE"/>
    <property type="match status" value="1"/>
</dbReference>
<gene>
    <name evidence="3" type="ORF">Airi02_043120</name>
</gene>
<proteinExistence type="predicted"/>
<keyword evidence="4" id="KW-1185">Reference proteome</keyword>
<organism evidence="3 4">
    <name type="scientific">Actinoallomurus iriomotensis</name>
    <dbReference type="NCBI Taxonomy" id="478107"/>
    <lineage>
        <taxon>Bacteria</taxon>
        <taxon>Bacillati</taxon>
        <taxon>Actinomycetota</taxon>
        <taxon>Actinomycetes</taxon>
        <taxon>Streptosporangiales</taxon>
        <taxon>Thermomonosporaceae</taxon>
        <taxon>Actinoallomurus</taxon>
    </lineage>
</organism>
<evidence type="ECO:0000256" key="1">
    <source>
        <dbReference type="SAM" id="MobiDB-lite"/>
    </source>
</evidence>
<dbReference type="AlphaFoldDB" id="A0A9W6S3A5"/>
<dbReference type="NCBIfam" id="NF033540">
    <property type="entry name" value="transpos_IS701"/>
    <property type="match status" value="1"/>
</dbReference>
<dbReference type="PANTHER" id="PTHR33627">
    <property type="entry name" value="TRANSPOSASE"/>
    <property type="match status" value="1"/>
</dbReference>
<name>A0A9W6S3A5_9ACTN</name>
<dbReference type="SUPFAM" id="SSF53098">
    <property type="entry name" value="Ribonuclease H-like"/>
    <property type="match status" value="1"/>
</dbReference>
<feature type="compositionally biased region" description="Polar residues" evidence="1">
    <location>
        <begin position="414"/>
        <end position="425"/>
    </location>
</feature>
<evidence type="ECO:0000313" key="4">
    <source>
        <dbReference type="Proteomes" id="UP001165074"/>
    </source>
</evidence>
<dbReference type="Proteomes" id="UP001165074">
    <property type="component" value="Unassembled WGS sequence"/>
</dbReference>
<dbReference type="InterPro" id="IPR038721">
    <property type="entry name" value="IS701-like_DDE_dom"/>
</dbReference>
<evidence type="ECO:0000313" key="3">
    <source>
        <dbReference type="EMBL" id="GLY86383.1"/>
    </source>
</evidence>
<evidence type="ECO:0000259" key="2">
    <source>
        <dbReference type="Pfam" id="PF13546"/>
    </source>
</evidence>
<sequence>MRSGEIAAVRSRLEEFAAEVFAGLPRSDQRAVGGLYVRGLLLDGQRKSMQPMAERLGVDHQRLQQFMSSSTWDFVGVRRRLAARVEQVVAPVAWVIDDTGFPKYGTSSPGVARQYSGTLGKVGNCQIGVSVHAVTDHASAALDWRLFIPESWDDACTADPDTAEAIRRRRTRCGIPGGERNRPKWQLAIEMLDELGGWGLQTPVICADAGYGDNAHFRAALAERDLDYIVQVKGTATAQAADAVPELPPAKGKGWRGLPRYRTKPISLREHILAAGRVPARRLPWRHGSKGTLAAEFVALRVRPAGRRPRYAADGTLTQAWLIAQWPPDEDEPVKYWLSNLPADTPLIELIRLGKIRWRIEHDYRELKTGLGLDHYEGRSWKGRHRHVTLVTAAHLFLTTLRLTSPKATGRPESLQSPPRATNTARHLDRPLPHLPTTLRLIHLTKHY</sequence>
<comment type="caution">
    <text evidence="3">The sequence shown here is derived from an EMBL/GenBank/DDBJ whole genome shotgun (WGS) entry which is preliminary data.</text>
</comment>
<dbReference type="EMBL" id="BSTK01000005">
    <property type="protein sequence ID" value="GLY86383.1"/>
    <property type="molecule type" value="Genomic_DNA"/>
</dbReference>
<dbReference type="InterPro" id="IPR012337">
    <property type="entry name" value="RNaseH-like_sf"/>
</dbReference>
<reference evidence="3" key="1">
    <citation type="submission" date="2023-03" db="EMBL/GenBank/DDBJ databases">
        <title>Actinoallomurus iriomotensis NBRC 103684.</title>
        <authorList>
            <person name="Ichikawa N."/>
            <person name="Sato H."/>
            <person name="Tonouchi N."/>
        </authorList>
    </citation>
    <scope>NUCLEOTIDE SEQUENCE</scope>
    <source>
        <strain evidence="3">NBRC 103684</strain>
    </source>
</reference>
<accession>A0A9W6S3A5</accession>
<protein>
    <submittedName>
        <fullName evidence="3">DDE transposase</fullName>
    </submittedName>
</protein>